<proteinExistence type="predicted"/>
<evidence type="ECO:0000259" key="1">
    <source>
        <dbReference type="Pfam" id="PF13657"/>
    </source>
</evidence>
<comment type="caution">
    <text evidence="2">The sequence shown here is derived from an EMBL/GenBank/DDBJ whole genome shotgun (WGS) entry which is preliminary data.</text>
</comment>
<dbReference type="InterPro" id="IPR017508">
    <property type="entry name" value="HipA_N1"/>
</dbReference>
<dbReference type="AlphaFoldDB" id="A0A0W8FVT8"/>
<gene>
    <name evidence="2" type="ORF">ASZ90_005169</name>
</gene>
<reference evidence="2" key="1">
    <citation type="journal article" date="2015" name="Proc. Natl. Acad. Sci. U.S.A.">
        <title>Networks of energetic and metabolic interactions define dynamics in microbial communities.</title>
        <authorList>
            <person name="Embree M."/>
            <person name="Liu J.K."/>
            <person name="Al-Bassam M.M."/>
            <person name="Zengler K."/>
        </authorList>
    </citation>
    <scope>NUCLEOTIDE SEQUENCE</scope>
</reference>
<dbReference type="EMBL" id="LNQE01000781">
    <property type="protein sequence ID" value="KUG25031.1"/>
    <property type="molecule type" value="Genomic_DNA"/>
</dbReference>
<organism evidence="2">
    <name type="scientific">hydrocarbon metagenome</name>
    <dbReference type="NCBI Taxonomy" id="938273"/>
    <lineage>
        <taxon>unclassified sequences</taxon>
        <taxon>metagenomes</taxon>
        <taxon>ecological metagenomes</taxon>
    </lineage>
</organism>
<dbReference type="Pfam" id="PF13657">
    <property type="entry name" value="Couple_hipA"/>
    <property type="match status" value="1"/>
</dbReference>
<protein>
    <recommendedName>
        <fullName evidence="1">HipA N-terminal subdomain 1 domain-containing protein</fullName>
    </recommendedName>
</protein>
<feature type="domain" description="HipA N-terminal subdomain 1" evidence="1">
    <location>
        <begin position="6"/>
        <end position="102"/>
    </location>
</feature>
<sequence length="105" mass="12303">MKREAKVFYNENYVGTLSKVDGEYFFQYSDEYLQTDYPAISLSLPKQKKIFRSNMLFPFFYGLLSEGENKELQCRKLKIDENDFFSLLLKTASEDTIGGVRVVEK</sequence>
<accession>A0A0W8FVT8</accession>
<dbReference type="NCBIfam" id="TIGR03071">
    <property type="entry name" value="couple_hipA"/>
    <property type="match status" value="1"/>
</dbReference>
<name>A0A0W8FVT8_9ZZZZ</name>
<evidence type="ECO:0000313" key="2">
    <source>
        <dbReference type="EMBL" id="KUG25031.1"/>
    </source>
</evidence>